<dbReference type="Proteomes" id="UP000479000">
    <property type="component" value="Unassembled WGS sequence"/>
</dbReference>
<evidence type="ECO:0000256" key="1">
    <source>
        <dbReference type="SAM" id="MobiDB-lite"/>
    </source>
</evidence>
<proteinExistence type="predicted"/>
<evidence type="ECO:0000313" key="3">
    <source>
        <dbReference type="Proteomes" id="UP000479000"/>
    </source>
</evidence>
<reference evidence="2 3" key="1">
    <citation type="submission" date="2020-02" db="EMBL/GenBank/DDBJ databases">
        <authorList>
            <person name="Ferguson B K."/>
        </authorList>
    </citation>
    <scope>NUCLEOTIDE SEQUENCE [LARGE SCALE GENOMIC DNA]</scope>
</reference>
<organism evidence="2 3">
    <name type="scientific">Nesidiocoris tenuis</name>
    <dbReference type="NCBI Taxonomy" id="355587"/>
    <lineage>
        <taxon>Eukaryota</taxon>
        <taxon>Metazoa</taxon>
        <taxon>Ecdysozoa</taxon>
        <taxon>Arthropoda</taxon>
        <taxon>Hexapoda</taxon>
        <taxon>Insecta</taxon>
        <taxon>Pterygota</taxon>
        <taxon>Neoptera</taxon>
        <taxon>Paraneoptera</taxon>
        <taxon>Hemiptera</taxon>
        <taxon>Heteroptera</taxon>
        <taxon>Panheteroptera</taxon>
        <taxon>Cimicomorpha</taxon>
        <taxon>Miridae</taxon>
        <taxon>Dicyphina</taxon>
        <taxon>Nesidiocoris</taxon>
    </lineage>
</organism>
<sequence>MFPSPSSTADLTCASRTPHQRFSNPKVHCPFVTKPKGLRSAIVTAILYRSPKDNNGSRLLTPGYICTGIS</sequence>
<accession>A0A6H5GB15</accession>
<gene>
    <name evidence="2" type="ORF">NTEN_LOCUS5592</name>
</gene>
<feature type="compositionally biased region" description="Polar residues" evidence="1">
    <location>
        <begin position="1"/>
        <end position="23"/>
    </location>
</feature>
<name>A0A6H5GB15_9HEMI</name>
<dbReference type="EMBL" id="CADCXU010008640">
    <property type="protein sequence ID" value="CAA9999309.1"/>
    <property type="molecule type" value="Genomic_DNA"/>
</dbReference>
<dbReference type="AlphaFoldDB" id="A0A6H5GB15"/>
<protein>
    <submittedName>
        <fullName evidence="2">Uncharacterized protein</fullName>
    </submittedName>
</protein>
<feature type="non-terminal residue" evidence="2">
    <location>
        <position position="70"/>
    </location>
</feature>
<evidence type="ECO:0000313" key="2">
    <source>
        <dbReference type="EMBL" id="CAA9999309.1"/>
    </source>
</evidence>
<keyword evidence="3" id="KW-1185">Reference proteome</keyword>
<feature type="region of interest" description="Disordered" evidence="1">
    <location>
        <begin position="1"/>
        <end position="26"/>
    </location>
</feature>